<feature type="compositionally biased region" description="Polar residues" evidence="1">
    <location>
        <begin position="121"/>
        <end position="131"/>
    </location>
</feature>
<proteinExistence type="predicted"/>
<reference evidence="5 7" key="1">
    <citation type="submission" date="2018-09" db="EMBL/GenBank/DDBJ databases">
        <title>Genomic investigation of the strawberry pathogen Phytophthora fragariae indicates pathogenicity is determined by transcriptional variation in three key races.</title>
        <authorList>
            <person name="Adams T.M."/>
            <person name="Armitage A.D."/>
            <person name="Sobczyk M.K."/>
            <person name="Bates H.J."/>
            <person name="Dunwell J.M."/>
            <person name="Nellist C.F."/>
            <person name="Harrison R.J."/>
        </authorList>
    </citation>
    <scope>NUCLEOTIDE SEQUENCE [LARGE SCALE GENOMIC DNA]</scope>
    <source>
        <strain evidence="3 5">SCRP249</strain>
        <strain evidence="2 7">SCRP324</strain>
        <strain evidence="4 6">SCRP333</strain>
    </source>
</reference>
<evidence type="ECO:0000313" key="5">
    <source>
        <dbReference type="Proteomes" id="UP000429607"/>
    </source>
</evidence>
<dbReference type="EMBL" id="QXFT01000143">
    <property type="protein sequence ID" value="KAE9353290.1"/>
    <property type="molecule type" value="Genomic_DNA"/>
</dbReference>
<dbReference type="Proteomes" id="UP000429607">
    <property type="component" value="Unassembled WGS sequence"/>
</dbReference>
<gene>
    <name evidence="3" type="ORF">PR001_g4448</name>
    <name evidence="2" type="ORF">PR002_g4190</name>
    <name evidence="4" type="ORF">PR003_g3929</name>
</gene>
<dbReference type="Proteomes" id="UP000434957">
    <property type="component" value="Unassembled WGS sequence"/>
</dbReference>
<evidence type="ECO:0000313" key="4">
    <source>
        <dbReference type="EMBL" id="KAE9353290.1"/>
    </source>
</evidence>
<dbReference type="EMBL" id="QXFU01000160">
    <property type="protein sequence ID" value="KAE9041896.1"/>
    <property type="molecule type" value="Genomic_DNA"/>
</dbReference>
<feature type="region of interest" description="Disordered" evidence="1">
    <location>
        <begin position="1"/>
        <end position="22"/>
    </location>
</feature>
<comment type="caution">
    <text evidence="2">The sequence shown here is derived from an EMBL/GenBank/DDBJ whole genome shotgun (WGS) entry which is preliminary data.</text>
</comment>
<dbReference type="EMBL" id="QXFV01000182">
    <property type="protein sequence ID" value="KAE9046686.1"/>
    <property type="molecule type" value="Genomic_DNA"/>
</dbReference>
<accession>A0A6A3NC33</accession>
<organism evidence="2 7">
    <name type="scientific">Phytophthora rubi</name>
    <dbReference type="NCBI Taxonomy" id="129364"/>
    <lineage>
        <taxon>Eukaryota</taxon>
        <taxon>Sar</taxon>
        <taxon>Stramenopiles</taxon>
        <taxon>Oomycota</taxon>
        <taxon>Peronosporomycetes</taxon>
        <taxon>Peronosporales</taxon>
        <taxon>Peronosporaceae</taxon>
        <taxon>Phytophthora</taxon>
    </lineage>
</organism>
<sequence length="462" mass="52824">MQEHDTARDNSGGEPRSLRSNQLFHVVYDPRFDRFFLEDEALHHDRNRTLDRKDISIPWDKWILPPKSPSKSEEQHEPTVLQRGETSPQIPELESDPPQTTEEKSSTQSTFEANNGEMDSKTNGEMNSNARQDQEEPPVPALDFTSFQQPLNEIAVNNPTEASLVANKPKKTRIQDYTVHFQRTNQDVAKFMVAAADNAEPSDEHEVKWNGDVICVQVPGLQPTTKRSVPNDTVASDALEPELLHGSAEEQWPGSTYELKNLMRIRAHADGLRGVNSACRFVALSSSESSDSEEEQGVPPQQESEEESELMPVFFRDDRVLFHAKRRWFKGTVRRRIPRSDFYNVRADNGTLFEAVLASKMELLDEPEQVPYYHFTRGDKVLWIPHSKEVSSTSTTAARHNRRPSDSIDEELTYKAKIVQVRSLNQFDVLLRTGRVVKKVPYEQLRPRDASDFVSTTTLRRR</sequence>
<evidence type="ECO:0000313" key="7">
    <source>
        <dbReference type="Proteomes" id="UP000435112"/>
    </source>
</evidence>
<protein>
    <submittedName>
        <fullName evidence="2">Uncharacterized protein</fullName>
    </submittedName>
</protein>
<evidence type="ECO:0000313" key="3">
    <source>
        <dbReference type="EMBL" id="KAE9046686.1"/>
    </source>
</evidence>
<evidence type="ECO:0000256" key="1">
    <source>
        <dbReference type="SAM" id="MobiDB-lite"/>
    </source>
</evidence>
<dbReference type="AlphaFoldDB" id="A0A6A3NC33"/>
<dbReference type="Proteomes" id="UP000435112">
    <property type="component" value="Unassembled WGS sequence"/>
</dbReference>
<feature type="region of interest" description="Disordered" evidence="1">
    <location>
        <begin position="63"/>
        <end position="141"/>
    </location>
</feature>
<name>A0A6A3NC33_9STRA</name>
<keyword evidence="6" id="KW-1185">Reference proteome</keyword>
<evidence type="ECO:0000313" key="2">
    <source>
        <dbReference type="EMBL" id="KAE9041896.1"/>
    </source>
</evidence>
<feature type="region of interest" description="Disordered" evidence="1">
    <location>
        <begin position="285"/>
        <end position="309"/>
    </location>
</feature>
<evidence type="ECO:0000313" key="6">
    <source>
        <dbReference type="Proteomes" id="UP000434957"/>
    </source>
</evidence>
<dbReference type="OrthoDB" id="107984at2759"/>